<feature type="compositionally biased region" description="Gly residues" evidence="2">
    <location>
        <begin position="193"/>
        <end position="207"/>
    </location>
</feature>
<feature type="compositionally biased region" description="Polar residues" evidence="2">
    <location>
        <begin position="341"/>
        <end position="355"/>
    </location>
</feature>
<protein>
    <recommendedName>
        <fullName evidence="3">ENTH domain-containing protein</fullName>
    </recommendedName>
</protein>
<keyword evidence="5" id="KW-1185">Reference proteome</keyword>
<dbReference type="SUPFAM" id="SSF48464">
    <property type="entry name" value="ENTH/VHS domain"/>
    <property type="match status" value="1"/>
</dbReference>
<dbReference type="InterPro" id="IPR013809">
    <property type="entry name" value="ENTH"/>
</dbReference>
<feature type="domain" description="ENTH" evidence="3">
    <location>
        <begin position="28"/>
        <end position="162"/>
    </location>
</feature>
<dbReference type="CDD" id="cd16992">
    <property type="entry name" value="ENTH_Ent3"/>
    <property type="match status" value="1"/>
</dbReference>
<gene>
    <name evidence="4" type="ORF">PtA15_1A198</name>
</gene>
<feature type="region of interest" description="Disordered" evidence="2">
    <location>
        <begin position="475"/>
        <end position="549"/>
    </location>
</feature>
<keyword evidence="1" id="KW-0175">Coiled coil</keyword>
<evidence type="ECO:0000256" key="2">
    <source>
        <dbReference type="SAM" id="MobiDB-lite"/>
    </source>
</evidence>
<accession>A0ABY7C6T6</accession>
<name>A0ABY7C6T6_9BASI</name>
<dbReference type="PROSITE" id="PS50942">
    <property type="entry name" value="ENTH"/>
    <property type="match status" value="1"/>
</dbReference>
<dbReference type="InterPro" id="IPR008942">
    <property type="entry name" value="ENTH_VHS"/>
</dbReference>
<feature type="compositionally biased region" description="Polar residues" evidence="2">
    <location>
        <begin position="259"/>
        <end position="271"/>
    </location>
</feature>
<feature type="compositionally biased region" description="Polar residues" evidence="2">
    <location>
        <begin position="307"/>
        <end position="322"/>
    </location>
</feature>
<dbReference type="Proteomes" id="UP001164743">
    <property type="component" value="Chromosome 1A"/>
</dbReference>
<dbReference type="Gene3D" id="1.25.40.90">
    <property type="match status" value="1"/>
</dbReference>
<dbReference type="EMBL" id="CP110421">
    <property type="protein sequence ID" value="WAQ80860.1"/>
    <property type="molecule type" value="Genomic_DNA"/>
</dbReference>
<evidence type="ECO:0000313" key="4">
    <source>
        <dbReference type="EMBL" id="WAQ80860.1"/>
    </source>
</evidence>
<feature type="region of interest" description="Disordered" evidence="2">
    <location>
        <begin position="193"/>
        <end position="355"/>
    </location>
</feature>
<proteinExistence type="predicted"/>
<sequence length="549" mass="57455">MDKIEALGSSIAQISLYDIKSYYNQAKAVVLNYTEMEAKVRDATNDDPWGASSTVMQEIAQGSVPSSQQFNEIMPTIYKRFTEKEAREWRQIYKALQLLEYLIKHGSERVIDDARSHISMIKILRNFHYVDDKGKDQGINVRNRAKEIAELLSDLDRVRQERRKAKAAKNKYIGVGSEGPSFSTSGGSKYGGFGSDSLGGGGGGGGDDWNAGGSSSRDQYTSGSSTFKQSDDFEEYDAGEWEDRPAASASRTSPSTARGSISSNRTASISVSMKKPAQQKPTAPPPKAKEVDLFSMGDDDDFGSPAAPSSTNPLASSENVSVSLDDEFDDFQSAPPASNFGAASQPSASGMSSTTGSKPNVFALLNATPSAPSPMSNAGGGSGMFGGGMNTMSSQPAPVNNSNMFGSSMMQPMMMNTNQANNTQAARPGQYGTTTSMSSNTAISTNANTRATSASKPAGGDQFDDLFSFAGLTSTTKSGANSSGTGGKPAQAKLSMAAMAREQSSASIWGAPSSTAAAPMQPAGMGKPMASAAATGSASMANNNDDLLL</sequence>
<feature type="coiled-coil region" evidence="1">
    <location>
        <begin position="141"/>
        <end position="168"/>
    </location>
</feature>
<dbReference type="PANTHER" id="PTHR12276">
    <property type="entry name" value="EPSIN/ENT-RELATED"/>
    <property type="match status" value="1"/>
</dbReference>
<reference evidence="4" key="1">
    <citation type="submission" date="2022-10" db="EMBL/GenBank/DDBJ databases">
        <title>Puccinia triticina Genome sequencing and assembly.</title>
        <authorList>
            <person name="Li C."/>
        </authorList>
    </citation>
    <scope>NUCLEOTIDE SEQUENCE</scope>
    <source>
        <strain evidence="4">Pt15</strain>
    </source>
</reference>
<dbReference type="Pfam" id="PF01417">
    <property type="entry name" value="ENTH"/>
    <property type="match status" value="1"/>
</dbReference>
<evidence type="ECO:0000313" key="5">
    <source>
        <dbReference type="Proteomes" id="UP001164743"/>
    </source>
</evidence>
<dbReference type="PANTHER" id="PTHR12276:SF45">
    <property type="entry name" value="CLATHRIN INTERACTOR 1"/>
    <property type="match status" value="1"/>
</dbReference>
<dbReference type="RefSeq" id="XP_053016415.1">
    <property type="nucleotide sequence ID" value="XM_053165199.1"/>
</dbReference>
<evidence type="ECO:0000259" key="3">
    <source>
        <dbReference type="PROSITE" id="PS50942"/>
    </source>
</evidence>
<feature type="compositionally biased region" description="Low complexity" evidence="2">
    <location>
        <begin position="246"/>
        <end position="258"/>
    </location>
</feature>
<organism evidence="4 5">
    <name type="scientific">Puccinia triticina</name>
    <dbReference type="NCBI Taxonomy" id="208348"/>
    <lineage>
        <taxon>Eukaryota</taxon>
        <taxon>Fungi</taxon>
        <taxon>Dikarya</taxon>
        <taxon>Basidiomycota</taxon>
        <taxon>Pucciniomycotina</taxon>
        <taxon>Pucciniomycetes</taxon>
        <taxon>Pucciniales</taxon>
        <taxon>Pucciniaceae</taxon>
        <taxon>Puccinia</taxon>
    </lineage>
</organism>
<dbReference type="GeneID" id="77806094"/>
<dbReference type="SMART" id="SM00273">
    <property type="entry name" value="ENTH"/>
    <property type="match status" value="1"/>
</dbReference>
<feature type="compositionally biased region" description="Polar residues" evidence="2">
    <location>
        <begin position="217"/>
        <end position="228"/>
    </location>
</feature>
<feature type="compositionally biased region" description="Low complexity" evidence="2">
    <location>
        <begin position="530"/>
        <end position="549"/>
    </location>
</feature>
<feature type="compositionally biased region" description="Polar residues" evidence="2">
    <location>
        <begin position="502"/>
        <end position="516"/>
    </location>
</feature>
<evidence type="ECO:0000256" key="1">
    <source>
        <dbReference type="SAM" id="Coils"/>
    </source>
</evidence>